<dbReference type="STRING" id="171291.SAMN02745154_00205"/>
<accession>A0A1T4KV01</accession>
<dbReference type="PROSITE" id="PS51352">
    <property type="entry name" value="THIOREDOXIN_2"/>
    <property type="match status" value="1"/>
</dbReference>
<protein>
    <submittedName>
        <fullName evidence="4">Thioredoxin 1</fullName>
    </submittedName>
</protein>
<proteinExistence type="inferred from homology"/>
<dbReference type="OrthoDB" id="7629852at2"/>
<evidence type="ECO:0000256" key="1">
    <source>
        <dbReference type="ARBA" id="ARBA00008987"/>
    </source>
</evidence>
<organism evidence="4 5">
    <name type="scientific">Mycoplasmopsis verecunda</name>
    <dbReference type="NCBI Taxonomy" id="171291"/>
    <lineage>
        <taxon>Bacteria</taxon>
        <taxon>Bacillati</taxon>
        <taxon>Mycoplasmatota</taxon>
        <taxon>Mycoplasmoidales</taxon>
        <taxon>Metamycoplasmataceae</taxon>
        <taxon>Mycoplasmopsis</taxon>
    </lineage>
</organism>
<sequence>MFQEMKWEDAKKVIDANPNNHLIFLNFTTTWCGDCKMMRPIVESIAEEYKNNKGITFINVDAEEAELFRDPDNKWKVLRVPTMILLQGNEIIERGYEYIPTQILSSWISKKLS</sequence>
<dbReference type="InterPro" id="IPR036249">
    <property type="entry name" value="Thioredoxin-like_sf"/>
</dbReference>
<dbReference type="SUPFAM" id="SSF52833">
    <property type="entry name" value="Thioredoxin-like"/>
    <property type="match status" value="1"/>
</dbReference>
<dbReference type="CDD" id="cd02947">
    <property type="entry name" value="TRX_family"/>
    <property type="match status" value="1"/>
</dbReference>
<comment type="similarity">
    <text evidence="1">Belongs to the thioredoxin family.</text>
</comment>
<gene>
    <name evidence="4" type="ORF">SAMN02745154_00205</name>
</gene>
<reference evidence="5" key="1">
    <citation type="submission" date="2017-02" db="EMBL/GenBank/DDBJ databases">
        <authorList>
            <person name="Varghese N."/>
            <person name="Submissions S."/>
        </authorList>
    </citation>
    <scope>NUCLEOTIDE SEQUENCE [LARGE SCALE GENOMIC DNA]</scope>
    <source>
        <strain evidence="5">ATCC 27862</strain>
    </source>
</reference>
<dbReference type="PANTHER" id="PTHR45663:SF11">
    <property type="entry name" value="GEO12009P1"/>
    <property type="match status" value="1"/>
</dbReference>
<keyword evidence="5" id="KW-1185">Reference proteome</keyword>
<evidence type="ECO:0000313" key="4">
    <source>
        <dbReference type="EMBL" id="SJZ46264.1"/>
    </source>
</evidence>
<dbReference type="PANTHER" id="PTHR45663">
    <property type="entry name" value="GEO12009P1"/>
    <property type="match status" value="1"/>
</dbReference>
<dbReference type="GO" id="GO:0005737">
    <property type="term" value="C:cytoplasm"/>
    <property type="evidence" value="ECO:0007669"/>
    <property type="project" value="TreeGrafter"/>
</dbReference>
<dbReference type="GO" id="GO:0015035">
    <property type="term" value="F:protein-disulfide reductase activity"/>
    <property type="evidence" value="ECO:0007669"/>
    <property type="project" value="TreeGrafter"/>
</dbReference>
<dbReference type="EMBL" id="FUXF01000004">
    <property type="protein sequence ID" value="SJZ46264.1"/>
    <property type="molecule type" value="Genomic_DNA"/>
</dbReference>
<keyword evidence="2" id="KW-0676">Redox-active center</keyword>
<dbReference type="Pfam" id="PF00085">
    <property type="entry name" value="Thioredoxin"/>
    <property type="match status" value="1"/>
</dbReference>
<name>A0A1T4KV01_9BACT</name>
<dbReference type="Gene3D" id="3.40.30.10">
    <property type="entry name" value="Glutaredoxin"/>
    <property type="match status" value="1"/>
</dbReference>
<feature type="domain" description="Thioredoxin" evidence="3">
    <location>
        <begin position="1"/>
        <end position="113"/>
    </location>
</feature>
<dbReference type="Proteomes" id="UP000190389">
    <property type="component" value="Unassembled WGS sequence"/>
</dbReference>
<evidence type="ECO:0000259" key="3">
    <source>
        <dbReference type="PROSITE" id="PS51352"/>
    </source>
</evidence>
<evidence type="ECO:0000313" key="5">
    <source>
        <dbReference type="Proteomes" id="UP000190389"/>
    </source>
</evidence>
<dbReference type="RefSeq" id="WP_078746954.1">
    <property type="nucleotide sequence ID" value="NZ_CP137850.1"/>
</dbReference>
<dbReference type="InterPro" id="IPR013766">
    <property type="entry name" value="Thioredoxin_domain"/>
</dbReference>
<dbReference type="AlphaFoldDB" id="A0A1T4KV01"/>
<evidence type="ECO:0000256" key="2">
    <source>
        <dbReference type="ARBA" id="ARBA00023284"/>
    </source>
</evidence>